<protein>
    <submittedName>
        <fullName evidence="1">Uncharacterized protein</fullName>
    </submittedName>
</protein>
<dbReference type="EMBL" id="MN739756">
    <property type="protein sequence ID" value="QHT25124.1"/>
    <property type="molecule type" value="Genomic_DNA"/>
</dbReference>
<evidence type="ECO:0000313" key="1">
    <source>
        <dbReference type="EMBL" id="QHT25124.1"/>
    </source>
</evidence>
<accession>A0A6C0E7S1</accession>
<proteinExistence type="predicted"/>
<dbReference type="AlphaFoldDB" id="A0A6C0E7S1"/>
<sequence length="87" mass="10107">MPSKPSLKLNIEELYDNSHDSPIKIDGKTSNIKINFSHALGFTEYQVNCYEKAIANLIEKYNSNSNLNHKELIKEFNELVDRIFDNF</sequence>
<reference evidence="1" key="1">
    <citation type="journal article" date="2020" name="Nature">
        <title>Giant virus diversity and host interactions through global metagenomics.</title>
        <authorList>
            <person name="Schulz F."/>
            <person name="Roux S."/>
            <person name="Paez-Espino D."/>
            <person name="Jungbluth S."/>
            <person name="Walsh D.A."/>
            <person name="Denef V.J."/>
            <person name="McMahon K.D."/>
            <person name="Konstantinidis K.T."/>
            <person name="Eloe-Fadrosh E.A."/>
            <person name="Kyrpides N.C."/>
            <person name="Woyke T."/>
        </authorList>
    </citation>
    <scope>NUCLEOTIDE SEQUENCE</scope>
    <source>
        <strain evidence="1">GVMAG-M-3300023179-150</strain>
    </source>
</reference>
<organism evidence="1">
    <name type="scientific">viral metagenome</name>
    <dbReference type="NCBI Taxonomy" id="1070528"/>
    <lineage>
        <taxon>unclassified sequences</taxon>
        <taxon>metagenomes</taxon>
        <taxon>organismal metagenomes</taxon>
    </lineage>
</organism>
<name>A0A6C0E7S1_9ZZZZ</name>